<gene>
    <name evidence="3" type="ORF">GCM10010990_15000</name>
</gene>
<dbReference type="RefSeq" id="WP_066775697.1">
    <property type="nucleotide sequence ID" value="NZ_BMIP01000002.1"/>
</dbReference>
<organism evidence="3 4">
    <name type="scientific">Croceicoccus mobilis</name>
    <dbReference type="NCBI Taxonomy" id="1703339"/>
    <lineage>
        <taxon>Bacteria</taxon>
        <taxon>Pseudomonadati</taxon>
        <taxon>Pseudomonadota</taxon>
        <taxon>Alphaproteobacteria</taxon>
        <taxon>Sphingomonadales</taxon>
        <taxon>Erythrobacteraceae</taxon>
        <taxon>Croceicoccus</taxon>
    </lineage>
</organism>
<sequence length="72" mass="7901">MPGFLRTLIHDYGWIHLGLGLVGNALFVIGSVLFLPAFDAWKVLGVWLFILGSTLMLIGAIGSFLVKITKRD</sequence>
<dbReference type="Pfam" id="PF14145">
    <property type="entry name" value="YrhK"/>
    <property type="match status" value="1"/>
</dbReference>
<dbReference type="InterPro" id="IPR025424">
    <property type="entry name" value="YrhK_domain"/>
</dbReference>
<comment type="caution">
    <text evidence="3">The sequence shown here is derived from an EMBL/GenBank/DDBJ whole genome shotgun (WGS) entry which is preliminary data.</text>
</comment>
<reference evidence="3" key="1">
    <citation type="journal article" date="2014" name="Int. J. Syst. Evol. Microbiol.">
        <title>Complete genome sequence of Corynebacterium casei LMG S-19264T (=DSM 44701T), isolated from a smear-ripened cheese.</title>
        <authorList>
            <consortium name="US DOE Joint Genome Institute (JGI-PGF)"/>
            <person name="Walter F."/>
            <person name="Albersmeier A."/>
            <person name="Kalinowski J."/>
            <person name="Ruckert C."/>
        </authorList>
    </citation>
    <scope>NUCLEOTIDE SEQUENCE</scope>
    <source>
        <strain evidence="3">CGMCC 1.15360</strain>
    </source>
</reference>
<dbReference type="Proteomes" id="UP000612349">
    <property type="component" value="Unassembled WGS sequence"/>
</dbReference>
<keyword evidence="1" id="KW-0812">Transmembrane</keyword>
<evidence type="ECO:0000313" key="4">
    <source>
        <dbReference type="Proteomes" id="UP000612349"/>
    </source>
</evidence>
<keyword evidence="1" id="KW-1133">Transmembrane helix</keyword>
<evidence type="ECO:0000313" key="3">
    <source>
        <dbReference type="EMBL" id="GGD66447.1"/>
    </source>
</evidence>
<feature type="transmembrane region" description="Helical" evidence="1">
    <location>
        <begin position="12"/>
        <end position="38"/>
    </location>
</feature>
<keyword evidence="1" id="KW-0472">Membrane</keyword>
<protein>
    <recommendedName>
        <fullName evidence="2">YrhK domain-containing protein</fullName>
    </recommendedName>
</protein>
<keyword evidence="4" id="KW-1185">Reference proteome</keyword>
<evidence type="ECO:0000256" key="1">
    <source>
        <dbReference type="SAM" id="Phobius"/>
    </source>
</evidence>
<dbReference type="AlphaFoldDB" id="A0A916YXL9"/>
<proteinExistence type="predicted"/>
<reference evidence="3" key="2">
    <citation type="submission" date="2020-09" db="EMBL/GenBank/DDBJ databases">
        <authorList>
            <person name="Sun Q."/>
            <person name="Zhou Y."/>
        </authorList>
    </citation>
    <scope>NUCLEOTIDE SEQUENCE</scope>
    <source>
        <strain evidence="3">CGMCC 1.15360</strain>
    </source>
</reference>
<name>A0A916YXL9_9SPHN</name>
<feature type="domain" description="YrhK" evidence="2">
    <location>
        <begin position="10"/>
        <end position="68"/>
    </location>
</feature>
<feature type="transmembrane region" description="Helical" evidence="1">
    <location>
        <begin position="44"/>
        <end position="66"/>
    </location>
</feature>
<accession>A0A916YXL9</accession>
<dbReference type="EMBL" id="BMIP01000002">
    <property type="protein sequence ID" value="GGD66447.1"/>
    <property type="molecule type" value="Genomic_DNA"/>
</dbReference>
<evidence type="ECO:0000259" key="2">
    <source>
        <dbReference type="Pfam" id="PF14145"/>
    </source>
</evidence>
<dbReference type="OrthoDB" id="5862062at2"/>